<protein>
    <submittedName>
        <fullName evidence="1">Uncharacterized protein</fullName>
    </submittedName>
</protein>
<comment type="caution">
    <text evidence="1">The sequence shown here is derived from an EMBL/GenBank/DDBJ whole genome shotgun (WGS) entry which is preliminary data.</text>
</comment>
<keyword evidence="2" id="KW-1185">Reference proteome</keyword>
<dbReference type="EMBL" id="JASCZI010242581">
    <property type="protein sequence ID" value="MED6211516.1"/>
    <property type="molecule type" value="Genomic_DNA"/>
</dbReference>
<name>A0ABU6YNN4_9FABA</name>
<dbReference type="Proteomes" id="UP001341840">
    <property type="component" value="Unassembled WGS sequence"/>
</dbReference>
<gene>
    <name evidence="1" type="ORF">PIB30_074446</name>
</gene>
<evidence type="ECO:0000313" key="2">
    <source>
        <dbReference type="Proteomes" id="UP001341840"/>
    </source>
</evidence>
<evidence type="ECO:0000313" key="1">
    <source>
        <dbReference type="EMBL" id="MED6211516.1"/>
    </source>
</evidence>
<accession>A0ABU6YNN4</accession>
<proteinExistence type="predicted"/>
<reference evidence="1 2" key="1">
    <citation type="journal article" date="2023" name="Plants (Basel)">
        <title>Bridging the Gap: Combining Genomics and Transcriptomics Approaches to Understand Stylosanthes scabra, an Orphan Legume from the Brazilian Caatinga.</title>
        <authorList>
            <person name="Ferreira-Neto J.R.C."/>
            <person name="da Silva M.D."/>
            <person name="Binneck E."/>
            <person name="de Melo N.F."/>
            <person name="da Silva R.H."/>
            <person name="de Melo A.L.T.M."/>
            <person name="Pandolfi V."/>
            <person name="Bustamante F.O."/>
            <person name="Brasileiro-Vidal A.C."/>
            <person name="Benko-Iseppon A.M."/>
        </authorList>
    </citation>
    <scope>NUCLEOTIDE SEQUENCE [LARGE SCALE GENOMIC DNA]</scope>
    <source>
        <tissue evidence="1">Leaves</tissue>
    </source>
</reference>
<organism evidence="1 2">
    <name type="scientific">Stylosanthes scabra</name>
    <dbReference type="NCBI Taxonomy" id="79078"/>
    <lineage>
        <taxon>Eukaryota</taxon>
        <taxon>Viridiplantae</taxon>
        <taxon>Streptophyta</taxon>
        <taxon>Embryophyta</taxon>
        <taxon>Tracheophyta</taxon>
        <taxon>Spermatophyta</taxon>
        <taxon>Magnoliopsida</taxon>
        <taxon>eudicotyledons</taxon>
        <taxon>Gunneridae</taxon>
        <taxon>Pentapetalae</taxon>
        <taxon>rosids</taxon>
        <taxon>fabids</taxon>
        <taxon>Fabales</taxon>
        <taxon>Fabaceae</taxon>
        <taxon>Papilionoideae</taxon>
        <taxon>50 kb inversion clade</taxon>
        <taxon>dalbergioids sensu lato</taxon>
        <taxon>Dalbergieae</taxon>
        <taxon>Pterocarpus clade</taxon>
        <taxon>Stylosanthes</taxon>
    </lineage>
</organism>
<sequence>MKCTVASLIFQNVNLQSEKQLNKYGAHPNNVKQMHVMHAWPYGYDELTRSVPLANLTEPVYIPDYYRMHFPEDNSLTAPNVYVLSFSYISGGSAIAVSWVVSSQAPTCHFGSCNVISGDTLPPIEGIRHYT</sequence>